<sequence>MANGVQVITNKVDFVTLSVYGLAVVDFNATWCAPCKTIAPHFEKFPEKYPNVAFASVDIDQNKDIAGQFEITAVPTFLFLNRGREVARVRGANLPELEKTLRAYALLTETASTTDASAEPSSSSQVAMGTYEKLIPKGWEMINDAIELKNLEALNAAAPKSSDITASVRDLFSTTIVSSAVSTPSVESDADSQLLFYVPFMNATKIHSMLIQSPLAKDEDEVKQRATKIKIWTNLPAILSFDDTSSVPAVHEAEISEPDEQGWSAVRLRYVRFQRVSSLVVFLEGEDEDEPTGVNKIVFIGEKGDKLEMGKLAKQDE</sequence>
<dbReference type="PROSITE" id="PS51532">
    <property type="entry name" value="PITH"/>
    <property type="match status" value="1"/>
</dbReference>
<evidence type="ECO:0000256" key="1">
    <source>
        <dbReference type="ARBA" id="ARBA00023157"/>
    </source>
</evidence>
<dbReference type="Proteomes" id="UP000094385">
    <property type="component" value="Unassembled WGS sequence"/>
</dbReference>
<keyword evidence="5" id="KW-1185">Reference proteome</keyword>
<dbReference type="OrthoDB" id="2121326at2759"/>
<accession>A0A1E3Q7P9</accession>
<proteinExistence type="predicted"/>
<dbReference type="InterPro" id="IPR008979">
    <property type="entry name" value="Galactose-bd-like_sf"/>
</dbReference>
<feature type="domain" description="PITH" evidence="3">
    <location>
        <begin position="131"/>
        <end position="317"/>
    </location>
</feature>
<dbReference type="AlphaFoldDB" id="A0A1E3Q7P9"/>
<name>A0A1E3Q7P9_LIPST</name>
<dbReference type="SUPFAM" id="SSF49785">
    <property type="entry name" value="Galactose-binding domain-like"/>
    <property type="match status" value="1"/>
</dbReference>
<dbReference type="Gene3D" id="2.60.120.470">
    <property type="entry name" value="PITH domain"/>
    <property type="match status" value="1"/>
</dbReference>
<dbReference type="CDD" id="cd02947">
    <property type="entry name" value="TRX_family"/>
    <property type="match status" value="1"/>
</dbReference>
<dbReference type="Gene3D" id="3.40.30.10">
    <property type="entry name" value="Glutaredoxin"/>
    <property type="match status" value="1"/>
</dbReference>
<reference evidence="4 5" key="1">
    <citation type="journal article" date="2016" name="Proc. Natl. Acad. Sci. U.S.A.">
        <title>Comparative genomics of biotechnologically important yeasts.</title>
        <authorList>
            <person name="Riley R."/>
            <person name="Haridas S."/>
            <person name="Wolfe K.H."/>
            <person name="Lopes M.R."/>
            <person name="Hittinger C.T."/>
            <person name="Goeker M."/>
            <person name="Salamov A.A."/>
            <person name="Wisecaver J.H."/>
            <person name="Long T.M."/>
            <person name="Calvey C.H."/>
            <person name="Aerts A.L."/>
            <person name="Barry K.W."/>
            <person name="Choi C."/>
            <person name="Clum A."/>
            <person name="Coughlan A.Y."/>
            <person name="Deshpande S."/>
            <person name="Douglass A.P."/>
            <person name="Hanson S.J."/>
            <person name="Klenk H.-P."/>
            <person name="LaButti K.M."/>
            <person name="Lapidus A."/>
            <person name="Lindquist E.A."/>
            <person name="Lipzen A.M."/>
            <person name="Meier-Kolthoff J.P."/>
            <person name="Ohm R.A."/>
            <person name="Otillar R.P."/>
            <person name="Pangilinan J.L."/>
            <person name="Peng Y."/>
            <person name="Rokas A."/>
            <person name="Rosa C.A."/>
            <person name="Scheuner C."/>
            <person name="Sibirny A.A."/>
            <person name="Slot J.C."/>
            <person name="Stielow J.B."/>
            <person name="Sun H."/>
            <person name="Kurtzman C.P."/>
            <person name="Blackwell M."/>
            <person name="Grigoriev I.V."/>
            <person name="Jeffries T.W."/>
        </authorList>
    </citation>
    <scope>NUCLEOTIDE SEQUENCE [LARGE SCALE GENOMIC DNA]</scope>
    <source>
        <strain evidence="4 5">NRRL Y-11557</strain>
    </source>
</reference>
<evidence type="ECO:0000313" key="4">
    <source>
        <dbReference type="EMBL" id="ODQ73640.1"/>
    </source>
</evidence>
<feature type="domain" description="Thioredoxin" evidence="2">
    <location>
        <begin position="1"/>
        <end position="106"/>
    </location>
</feature>
<evidence type="ECO:0000313" key="5">
    <source>
        <dbReference type="Proteomes" id="UP000094385"/>
    </source>
</evidence>
<keyword evidence="1" id="KW-1015">Disulfide bond</keyword>
<organism evidence="4 5">
    <name type="scientific">Lipomyces starkeyi NRRL Y-11557</name>
    <dbReference type="NCBI Taxonomy" id="675824"/>
    <lineage>
        <taxon>Eukaryota</taxon>
        <taxon>Fungi</taxon>
        <taxon>Dikarya</taxon>
        <taxon>Ascomycota</taxon>
        <taxon>Saccharomycotina</taxon>
        <taxon>Lipomycetes</taxon>
        <taxon>Lipomycetales</taxon>
        <taxon>Lipomycetaceae</taxon>
        <taxon>Lipomyces</taxon>
    </lineage>
</organism>
<dbReference type="PROSITE" id="PS51352">
    <property type="entry name" value="THIOREDOXIN_2"/>
    <property type="match status" value="1"/>
</dbReference>
<dbReference type="PANTHER" id="PTHR46115">
    <property type="entry name" value="THIOREDOXIN-LIKE PROTEIN 1"/>
    <property type="match status" value="1"/>
</dbReference>
<dbReference type="Pfam" id="PF06201">
    <property type="entry name" value="PITH"/>
    <property type="match status" value="1"/>
</dbReference>
<protein>
    <recommendedName>
        <fullName evidence="6">Thioredoxin domain-containing protein</fullName>
    </recommendedName>
</protein>
<dbReference type="InterPro" id="IPR036249">
    <property type="entry name" value="Thioredoxin-like_sf"/>
</dbReference>
<dbReference type="Pfam" id="PF00085">
    <property type="entry name" value="Thioredoxin"/>
    <property type="match status" value="1"/>
</dbReference>
<dbReference type="InterPro" id="IPR010400">
    <property type="entry name" value="PITH_dom"/>
</dbReference>
<dbReference type="InterPro" id="IPR013766">
    <property type="entry name" value="Thioredoxin_domain"/>
</dbReference>
<dbReference type="GO" id="GO:0005737">
    <property type="term" value="C:cytoplasm"/>
    <property type="evidence" value="ECO:0007669"/>
    <property type="project" value="UniProtKB-ARBA"/>
</dbReference>
<evidence type="ECO:0008006" key="6">
    <source>
        <dbReference type="Google" id="ProtNLM"/>
    </source>
</evidence>
<gene>
    <name evidence="4" type="ORF">LIPSTDRAFT_2862</name>
</gene>
<dbReference type="SUPFAM" id="SSF52833">
    <property type="entry name" value="Thioredoxin-like"/>
    <property type="match status" value="1"/>
</dbReference>
<dbReference type="InterPro" id="IPR037047">
    <property type="entry name" value="PITH_dom_sf"/>
</dbReference>
<dbReference type="STRING" id="675824.A0A1E3Q7P9"/>
<evidence type="ECO:0000259" key="3">
    <source>
        <dbReference type="PROSITE" id="PS51532"/>
    </source>
</evidence>
<evidence type="ECO:0000259" key="2">
    <source>
        <dbReference type="PROSITE" id="PS51352"/>
    </source>
</evidence>
<dbReference type="EMBL" id="KV454293">
    <property type="protein sequence ID" value="ODQ73640.1"/>
    <property type="molecule type" value="Genomic_DNA"/>
</dbReference>